<dbReference type="GO" id="GO:0035556">
    <property type="term" value="P:intracellular signal transduction"/>
    <property type="evidence" value="ECO:0007669"/>
    <property type="project" value="TreeGrafter"/>
</dbReference>
<accession>A0A2P6NM89</accession>
<dbReference type="SMART" id="SM00220">
    <property type="entry name" value="S_TKc"/>
    <property type="match status" value="1"/>
</dbReference>
<dbReference type="GO" id="GO:0004674">
    <property type="term" value="F:protein serine/threonine kinase activity"/>
    <property type="evidence" value="ECO:0007669"/>
    <property type="project" value="TreeGrafter"/>
</dbReference>
<name>A0A2P6NM89_9EUKA</name>
<dbReference type="InterPro" id="IPR011009">
    <property type="entry name" value="Kinase-like_dom_sf"/>
</dbReference>
<reference evidence="4 5" key="1">
    <citation type="journal article" date="2018" name="Genome Biol. Evol.">
        <title>Multiple Roots of Fruiting Body Formation in Amoebozoa.</title>
        <authorList>
            <person name="Hillmann F."/>
            <person name="Forbes G."/>
            <person name="Novohradska S."/>
            <person name="Ferling I."/>
            <person name="Riege K."/>
            <person name="Groth M."/>
            <person name="Westermann M."/>
            <person name="Marz M."/>
            <person name="Spaller T."/>
            <person name="Winckler T."/>
            <person name="Schaap P."/>
            <person name="Glockner G."/>
        </authorList>
    </citation>
    <scope>NUCLEOTIDE SEQUENCE [LARGE SCALE GENOMIC DNA]</scope>
    <source>
        <strain evidence="4 5">Jena</strain>
    </source>
</reference>
<dbReference type="AlphaFoldDB" id="A0A2P6NM89"/>
<dbReference type="GO" id="GO:0005737">
    <property type="term" value="C:cytoplasm"/>
    <property type="evidence" value="ECO:0007669"/>
    <property type="project" value="TreeGrafter"/>
</dbReference>
<keyword evidence="1" id="KW-0547">Nucleotide-binding</keyword>
<sequence length="308" mass="35216">MVHLTFGKQSNSLCPPSELQARLSQFRKLTAGSYGEIMIAYDAHLQTEVVVKRLARGADVQQQQRIDNEIEACTKGKGVPGIIPFHGWYQTTEHYCLVFDYVKGGDMYVFLEQRKFSPVTEETVKKLFRRIVKSLLFMHRNGIAHKDIKLENVRREDETFKLINLQVLIDKKANMATLIDFGLCNIFDPKAFPHEELSMDFSGSKEYCAPEILSGRPFRPTKADVWSLGVTIFANLFGVFPFSKRHRKDAQGNIRLEINFPHSDTTLVSSAARDLLSQMLDNDPMTRISMSGVKNHAWLKKKSPLVFW</sequence>
<dbReference type="PANTHER" id="PTHR24346">
    <property type="entry name" value="MAP/MICROTUBULE AFFINITY-REGULATING KINASE"/>
    <property type="match status" value="1"/>
</dbReference>
<dbReference type="InterPro" id="IPR000719">
    <property type="entry name" value="Prot_kinase_dom"/>
</dbReference>
<dbReference type="OrthoDB" id="63267at2759"/>
<keyword evidence="2" id="KW-0067">ATP-binding</keyword>
<dbReference type="Pfam" id="PF00069">
    <property type="entry name" value="Pkinase"/>
    <property type="match status" value="1"/>
</dbReference>
<dbReference type="GO" id="GO:0005524">
    <property type="term" value="F:ATP binding"/>
    <property type="evidence" value="ECO:0007669"/>
    <property type="project" value="UniProtKB-KW"/>
</dbReference>
<proteinExistence type="predicted"/>
<keyword evidence="5" id="KW-1185">Reference proteome</keyword>
<gene>
    <name evidence="4" type="ORF">PROFUN_07255</name>
</gene>
<comment type="caution">
    <text evidence="4">The sequence shown here is derived from an EMBL/GenBank/DDBJ whole genome shotgun (WGS) entry which is preliminary data.</text>
</comment>
<dbReference type="SUPFAM" id="SSF56112">
    <property type="entry name" value="Protein kinase-like (PK-like)"/>
    <property type="match status" value="1"/>
</dbReference>
<organism evidence="4 5">
    <name type="scientific">Planoprotostelium fungivorum</name>
    <dbReference type="NCBI Taxonomy" id="1890364"/>
    <lineage>
        <taxon>Eukaryota</taxon>
        <taxon>Amoebozoa</taxon>
        <taxon>Evosea</taxon>
        <taxon>Variosea</taxon>
        <taxon>Cavosteliida</taxon>
        <taxon>Cavosteliaceae</taxon>
        <taxon>Planoprotostelium</taxon>
    </lineage>
</organism>
<feature type="domain" description="Protein kinase" evidence="3">
    <location>
        <begin position="23"/>
        <end position="299"/>
    </location>
</feature>
<evidence type="ECO:0000256" key="1">
    <source>
        <dbReference type="ARBA" id="ARBA00022741"/>
    </source>
</evidence>
<dbReference type="PANTHER" id="PTHR24346:SF30">
    <property type="entry name" value="MATERNAL EMBRYONIC LEUCINE ZIPPER KINASE"/>
    <property type="match status" value="1"/>
</dbReference>
<evidence type="ECO:0000313" key="4">
    <source>
        <dbReference type="EMBL" id="PRP85071.1"/>
    </source>
</evidence>
<protein>
    <recommendedName>
        <fullName evidence="3">Protein kinase domain-containing protein</fullName>
    </recommendedName>
</protein>
<dbReference type="Gene3D" id="1.10.510.10">
    <property type="entry name" value="Transferase(Phosphotransferase) domain 1"/>
    <property type="match status" value="1"/>
</dbReference>
<evidence type="ECO:0000313" key="5">
    <source>
        <dbReference type="Proteomes" id="UP000241769"/>
    </source>
</evidence>
<evidence type="ECO:0000259" key="3">
    <source>
        <dbReference type="PROSITE" id="PS50011"/>
    </source>
</evidence>
<dbReference type="PROSITE" id="PS50011">
    <property type="entry name" value="PROTEIN_KINASE_DOM"/>
    <property type="match status" value="1"/>
</dbReference>
<dbReference type="Proteomes" id="UP000241769">
    <property type="component" value="Unassembled WGS sequence"/>
</dbReference>
<dbReference type="EMBL" id="MDYQ01000051">
    <property type="protein sequence ID" value="PRP85071.1"/>
    <property type="molecule type" value="Genomic_DNA"/>
</dbReference>
<evidence type="ECO:0000256" key="2">
    <source>
        <dbReference type="ARBA" id="ARBA00022840"/>
    </source>
</evidence>
<dbReference type="InParanoid" id="A0A2P6NM89"/>